<dbReference type="Gene3D" id="2.40.50.140">
    <property type="entry name" value="Nucleic acid-binding proteins"/>
    <property type="match status" value="1"/>
</dbReference>
<evidence type="ECO:0000313" key="3">
    <source>
        <dbReference type="EMBL" id="CAL4767609.1"/>
    </source>
</evidence>
<name>A0A9P1BV83_9DINO</name>
<dbReference type="EMBL" id="CAMXCT010000550">
    <property type="protein sequence ID" value="CAI3980297.1"/>
    <property type="molecule type" value="Genomic_DNA"/>
</dbReference>
<comment type="caution">
    <text evidence="2">The sequence shown here is derived from an EMBL/GenBank/DDBJ whole genome shotgun (WGS) entry which is preliminary data.</text>
</comment>
<protein>
    <submittedName>
        <fullName evidence="3">CSD domain-containing protein</fullName>
    </submittedName>
</protein>
<reference evidence="2" key="1">
    <citation type="submission" date="2022-10" db="EMBL/GenBank/DDBJ databases">
        <authorList>
            <person name="Chen Y."/>
            <person name="Dougan E. K."/>
            <person name="Chan C."/>
            <person name="Rhodes N."/>
            <person name="Thang M."/>
        </authorList>
    </citation>
    <scope>NUCLEOTIDE SEQUENCE</scope>
</reference>
<sequence length="169" mass="18359">MVSPQRSPPKRRSISPGPGSSDGANAAEKGAQVRHLVGQRLEGSVRSFRDSWGFVVSEAFQGDLYLHRRNNSELGPVQAGDPVSFQVLEDPPGHFQAVGCQVLPVPLAQLTGQRLFGWVKSFYPEDWGFLASLRFEGELFVSLGALAKQLRDVALAGEGTCDESRGHIK</sequence>
<organism evidence="2">
    <name type="scientific">Cladocopium goreaui</name>
    <dbReference type="NCBI Taxonomy" id="2562237"/>
    <lineage>
        <taxon>Eukaryota</taxon>
        <taxon>Sar</taxon>
        <taxon>Alveolata</taxon>
        <taxon>Dinophyceae</taxon>
        <taxon>Suessiales</taxon>
        <taxon>Symbiodiniaceae</taxon>
        <taxon>Cladocopium</taxon>
    </lineage>
</organism>
<dbReference type="EMBL" id="CAMXCT030000550">
    <property type="protein sequence ID" value="CAL4767609.1"/>
    <property type="molecule type" value="Genomic_DNA"/>
</dbReference>
<evidence type="ECO:0000256" key="1">
    <source>
        <dbReference type="SAM" id="MobiDB-lite"/>
    </source>
</evidence>
<accession>A0A9P1BV83</accession>
<proteinExistence type="predicted"/>
<dbReference type="Proteomes" id="UP001152797">
    <property type="component" value="Unassembled WGS sequence"/>
</dbReference>
<keyword evidence="4" id="KW-1185">Reference proteome</keyword>
<feature type="region of interest" description="Disordered" evidence="1">
    <location>
        <begin position="1"/>
        <end position="31"/>
    </location>
</feature>
<dbReference type="SUPFAM" id="SSF50249">
    <property type="entry name" value="Nucleic acid-binding proteins"/>
    <property type="match status" value="1"/>
</dbReference>
<dbReference type="EMBL" id="CAMXCT020000550">
    <property type="protein sequence ID" value="CAL1133672.1"/>
    <property type="molecule type" value="Genomic_DNA"/>
</dbReference>
<dbReference type="AlphaFoldDB" id="A0A9P1BV83"/>
<evidence type="ECO:0000313" key="2">
    <source>
        <dbReference type="EMBL" id="CAI3980297.1"/>
    </source>
</evidence>
<reference evidence="3 4" key="2">
    <citation type="submission" date="2024-05" db="EMBL/GenBank/DDBJ databases">
        <authorList>
            <person name="Chen Y."/>
            <person name="Shah S."/>
            <person name="Dougan E. K."/>
            <person name="Thang M."/>
            <person name="Chan C."/>
        </authorList>
    </citation>
    <scope>NUCLEOTIDE SEQUENCE [LARGE SCALE GENOMIC DNA]</scope>
</reference>
<evidence type="ECO:0000313" key="4">
    <source>
        <dbReference type="Proteomes" id="UP001152797"/>
    </source>
</evidence>
<gene>
    <name evidence="2" type="ORF">C1SCF055_LOCUS8180</name>
</gene>
<dbReference type="InterPro" id="IPR012340">
    <property type="entry name" value="NA-bd_OB-fold"/>
</dbReference>